<evidence type="ECO:0000313" key="7">
    <source>
        <dbReference type="Proteomes" id="UP001500467"/>
    </source>
</evidence>
<dbReference type="SUPFAM" id="SSF52172">
    <property type="entry name" value="CheY-like"/>
    <property type="match status" value="1"/>
</dbReference>
<evidence type="ECO:0000256" key="1">
    <source>
        <dbReference type="ARBA" id="ARBA00022679"/>
    </source>
</evidence>
<dbReference type="PROSITE" id="PS50921">
    <property type="entry name" value="ANTAR"/>
    <property type="match status" value="1"/>
</dbReference>
<proteinExistence type="predicted"/>
<keyword evidence="4" id="KW-0804">Transcription</keyword>
<feature type="domain" description="ANTAR" evidence="5">
    <location>
        <begin position="166"/>
        <end position="227"/>
    </location>
</feature>
<reference evidence="7" key="1">
    <citation type="journal article" date="2019" name="Int. J. Syst. Evol. Microbiol.">
        <title>The Global Catalogue of Microorganisms (GCM) 10K type strain sequencing project: providing services to taxonomists for standard genome sequencing and annotation.</title>
        <authorList>
            <consortium name="The Broad Institute Genomics Platform"/>
            <consortium name="The Broad Institute Genome Sequencing Center for Infectious Disease"/>
            <person name="Wu L."/>
            <person name="Ma J."/>
        </authorList>
    </citation>
    <scope>NUCLEOTIDE SEQUENCE [LARGE SCALE GENOMIC DNA]</scope>
    <source>
        <strain evidence="7">JCM 13022</strain>
    </source>
</reference>
<dbReference type="InterPro" id="IPR012074">
    <property type="entry name" value="GAF_ANTAR"/>
</dbReference>
<dbReference type="InterPro" id="IPR011006">
    <property type="entry name" value="CheY-like_superfamily"/>
</dbReference>
<evidence type="ECO:0000259" key="5">
    <source>
        <dbReference type="PROSITE" id="PS50921"/>
    </source>
</evidence>
<dbReference type="EMBL" id="BAAALM010000008">
    <property type="protein sequence ID" value="GAA1207900.1"/>
    <property type="molecule type" value="Genomic_DNA"/>
</dbReference>
<organism evidence="6 7">
    <name type="scientific">Prauserella alba</name>
    <dbReference type="NCBI Taxonomy" id="176898"/>
    <lineage>
        <taxon>Bacteria</taxon>
        <taxon>Bacillati</taxon>
        <taxon>Actinomycetota</taxon>
        <taxon>Actinomycetes</taxon>
        <taxon>Pseudonocardiales</taxon>
        <taxon>Pseudonocardiaceae</taxon>
        <taxon>Prauserella</taxon>
    </lineage>
</organism>
<dbReference type="SUPFAM" id="SSF55781">
    <property type="entry name" value="GAF domain-like"/>
    <property type="match status" value="1"/>
</dbReference>
<keyword evidence="1" id="KW-0808">Transferase</keyword>
<evidence type="ECO:0000256" key="3">
    <source>
        <dbReference type="ARBA" id="ARBA00023015"/>
    </source>
</evidence>
<dbReference type="PIRSF" id="PIRSF036625">
    <property type="entry name" value="GAF_ANTAR"/>
    <property type="match status" value="1"/>
</dbReference>
<keyword evidence="3" id="KW-0805">Transcription regulation</keyword>
<keyword evidence="7" id="KW-1185">Reference proteome</keyword>
<dbReference type="Gene3D" id="3.30.450.40">
    <property type="match status" value="1"/>
</dbReference>
<evidence type="ECO:0000313" key="6">
    <source>
        <dbReference type="EMBL" id="GAA1207900.1"/>
    </source>
</evidence>
<evidence type="ECO:0000256" key="2">
    <source>
        <dbReference type="ARBA" id="ARBA00022777"/>
    </source>
</evidence>
<dbReference type="Gene3D" id="1.10.10.10">
    <property type="entry name" value="Winged helix-like DNA-binding domain superfamily/Winged helix DNA-binding domain"/>
    <property type="match status" value="1"/>
</dbReference>
<dbReference type="InterPro" id="IPR036388">
    <property type="entry name" value="WH-like_DNA-bd_sf"/>
</dbReference>
<comment type="caution">
    <text evidence="6">The sequence shown here is derived from an EMBL/GenBank/DDBJ whole genome shotgun (WGS) entry which is preliminary data.</text>
</comment>
<dbReference type="InterPro" id="IPR029016">
    <property type="entry name" value="GAF-like_dom_sf"/>
</dbReference>
<dbReference type="SMART" id="SM01012">
    <property type="entry name" value="ANTAR"/>
    <property type="match status" value="1"/>
</dbReference>
<accession>A0ABP4FZL2</accession>
<dbReference type="RefSeq" id="WP_253858800.1">
    <property type="nucleotide sequence ID" value="NZ_BAAALM010000008.1"/>
</dbReference>
<dbReference type="Pfam" id="PF13185">
    <property type="entry name" value="GAF_2"/>
    <property type="match status" value="1"/>
</dbReference>
<protein>
    <submittedName>
        <fullName evidence="6">GAF and ANTAR domain-containing protein</fullName>
    </submittedName>
</protein>
<dbReference type="SMART" id="SM00065">
    <property type="entry name" value="GAF"/>
    <property type="match status" value="1"/>
</dbReference>
<gene>
    <name evidence="6" type="ORF">GCM10009675_29420</name>
</gene>
<name>A0ABP4FZL2_9PSEU</name>
<dbReference type="Proteomes" id="UP001500467">
    <property type="component" value="Unassembled WGS sequence"/>
</dbReference>
<evidence type="ECO:0000256" key="4">
    <source>
        <dbReference type="ARBA" id="ARBA00023163"/>
    </source>
</evidence>
<sequence length="251" mass="27539">MREQRVTDAFVELADTLVAGFDAVEFLHTLTERCVELLDADTAGLLLSDERGSLRLVAASTGETRLLELFELQEQEGPSLECYHSRQVVTLPDVNQETERWPRFTATAAELGFSGVHAIPMQLRTQIIGTLTLFRTHPDGLDEADARLGKALVDVATIGLLSERAVRHQEMVTEQLQTALNSRVTVEQAKGVLAERHGVTTDQAFAAMRRHARSRNQRLDEVAGEAIAGGLRIADTGTDGLTLTHTRSGRT</sequence>
<keyword evidence="2" id="KW-0418">Kinase</keyword>
<dbReference type="InterPro" id="IPR005561">
    <property type="entry name" value="ANTAR"/>
</dbReference>
<dbReference type="InterPro" id="IPR003018">
    <property type="entry name" value="GAF"/>
</dbReference>
<dbReference type="Pfam" id="PF03861">
    <property type="entry name" value="ANTAR"/>
    <property type="match status" value="1"/>
</dbReference>